<dbReference type="InterPro" id="IPR005493">
    <property type="entry name" value="RraA/RraA-like"/>
</dbReference>
<dbReference type="PANTHER" id="PTHR33254:SF28">
    <property type="entry name" value="4-HYDROXY-4-METHYL-2-OXOGLUTARATE ALDOLASE"/>
    <property type="match status" value="1"/>
</dbReference>
<dbReference type="STRING" id="454130.A0A0U5CJH5"/>
<keyword evidence="1" id="KW-0460">Magnesium</keyword>
<protein>
    <submittedName>
        <fullName evidence="2">Putative Catalytic activity: cephalosporin C H2O = deacetylcephalosporin C acetate</fullName>
    </submittedName>
</protein>
<organism evidence="2 3">
    <name type="scientific">Aspergillus calidoustus</name>
    <dbReference type="NCBI Taxonomy" id="454130"/>
    <lineage>
        <taxon>Eukaryota</taxon>
        <taxon>Fungi</taxon>
        <taxon>Dikarya</taxon>
        <taxon>Ascomycota</taxon>
        <taxon>Pezizomycotina</taxon>
        <taxon>Eurotiomycetes</taxon>
        <taxon>Eurotiomycetidae</taxon>
        <taxon>Eurotiales</taxon>
        <taxon>Aspergillaceae</taxon>
        <taxon>Aspergillus</taxon>
        <taxon>Aspergillus subgen. Nidulantes</taxon>
    </lineage>
</organism>
<feature type="binding site" evidence="1">
    <location>
        <begin position="100"/>
        <end position="103"/>
    </location>
    <ligand>
        <name>substrate</name>
    </ligand>
</feature>
<sequence length="226" mass="24406">MPLEAEQIIQRLQQWGACDVADGLSKLKYPNGGFLEGLTLYSPEFQSGDTKIVGQAFTVKFVPKSDEAAPKLEGNYIDMIPRGAVVFISQPLPQVNAVYGGLMTLRALALGAAGVVIDGRVRDLGEHRALKFPLFAKSVGTTAGGEVCRPSEVNVSVRLQSEHQEAWIAPGDYIVADLNGVVRVPAGLVENVLAVIPGIVEADEKCAEGIRMERSVKDVFREFRGR</sequence>
<dbReference type="PANTHER" id="PTHR33254">
    <property type="entry name" value="4-HYDROXY-4-METHYL-2-OXOGLUTARATE ALDOLASE 3-RELATED"/>
    <property type="match status" value="1"/>
</dbReference>
<keyword evidence="3" id="KW-1185">Reference proteome</keyword>
<dbReference type="GO" id="GO:0008948">
    <property type="term" value="F:oxaloacetate decarboxylase activity"/>
    <property type="evidence" value="ECO:0007669"/>
    <property type="project" value="TreeGrafter"/>
</dbReference>
<evidence type="ECO:0000313" key="2">
    <source>
        <dbReference type="EMBL" id="CEL11196.1"/>
    </source>
</evidence>
<dbReference type="Gene3D" id="3.50.30.40">
    <property type="entry name" value="Ribonuclease E inhibitor RraA/RraA-like"/>
    <property type="match status" value="1"/>
</dbReference>
<dbReference type="OrthoDB" id="1476984at2759"/>
<comment type="cofactor">
    <cofactor evidence="1">
        <name>Mg(2+)</name>
        <dbReference type="ChEBI" id="CHEBI:18420"/>
    </cofactor>
</comment>
<evidence type="ECO:0000256" key="1">
    <source>
        <dbReference type="PIRSR" id="PIRSR605493-1"/>
    </source>
</evidence>
<dbReference type="InterPro" id="IPR036704">
    <property type="entry name" value="RraA/RraA-like_sf"/>
</dbReference>
<accession>A0A0U5CJH5</accession>
<reference evidence="3" key="1">
    <citation type="journal article" date="2016" name="Genome Announc.">
        <title>Draft genome sequences of fungus Aspergillus calidoustus.</title>
        <authorList>
            <person name="Horn F."/>
            <person name="Linde J."/>
            <person name="Mattern D.J."/>
            <person name="Walther G."/>
            <person name="Guthke R."/>
            <person name="Scherlach K."/>
            <person name="Martin K."/>
            <person name="Brakhage A.A."/>
            <person name="Petzke L."/>
            <person name="Valiante V."/>
        </authorList>
    </citation>
    <scope>NUCLEOTIDE SEQUENCE [LARGE SCALE GENOMIC DNA]</scope>
    <source>
        <strain evidence="3">SF006504</strain>
    </source>
</reference>
<dbReference type="SUPFAM" id="SSF89562">
    <property type="entry name" value="RraA-like"/>
    <property type="match status" value="1"/>
</dbReference>
<proteinExistence type="predicted"/>
<evidence type="ECO:0000313" key="3">
    <source>
        <dbReference type="Proteomes" id="UP000054771"/>
    </source>
</evidence>
<feature type="binding site" evidence="1">
    <location>
        <position position="122"/>
    </location>
    <ligand>
        <name>substrate</name>
    </ligand>
</feature>
<dbReference type="OMA" id="WINPGDY"/>
<feature type="binding site" evidence="1">
    <location>
        <position position="123"/>
    </location>
    <ligand>
        <name>substrate</name>
    </ligand>
</feature>
<gene>
    <name evidence="2" type="ORF">ASPCAL14299</name>
</gene>
<dbReference type="CDD" id="cd16841">
    <property type="entry name" value="RraA_family"/>
    <property type="match status" value="1"/>
</dbReference>
<dbReference type="GO" id="GO:0047443">
    <property type="term" value="F:4-hydroxy-4-methyl-2-oxoglutarate aldolase activity"/>
    <property type="evidence" value="ECO:0007669"/>
    <property type="project" value="TreeGrafter"/>
</dbReference>
<keyword evidence="1" id="KW-0479">Metal-binding</keyword>
<dbReference type="GO" id="GO:0046872">
    <property type="term" value="F:metal ion binding"/>
    <property type="evidence" value="ECO:0007669"/>
    <property type="project" value="UniProtKB-KW"/>
</dbReference>
<dbReference type="EMBL" id="CDMC01000023">
    <property type="protein sequence ID" value="CEL11196.1"/>
    <property type="molecule type" value="Genomic_DNA"/>
</dbReference>
<name>A0A0U5CJH5_ASPCI</name>
<dbReference type="Pfam" id="PF03737">
    <property type="entry name" value="RraA-like"/>
    <property type="match status" value="1"/>
</dbReference>
<dbReference type="AlphaFoldDB" id="A0A0U5CJH5"/>
<dbReference type="Proteomes" id="UP000054771">
    <property type="component" value="Unassembled WGS sequence"/>
</dbReference>